<accession>A0A0M0JRY2</accession>
<keyword evidence="1" id="KW-0175">Coiled coil</keyword>
<dbReference type="PROSITE" id="PS50053">
    <property type="entry name" value="UBIQUITIN_2"/>
    <property type="match status" value="1"/>
</dbReference>
<evidence type="ECO:0000313" key="4">
    <source>
        <dbReference type="EMBL" id="KOO29047.1"/>
    </source>
</evidence>
<evidence type="ECO:0000256" key="1">
    <source>
        <dbReference type="SAM" id="Coils"/>
    </source>
</evidence>
<evidence type="ECO:0000313" key="5">
    <source>
        <dbReference type="Proteomes" id="UP000037460"/>
    </source>
</evidence>
<feature type="compositionally biased region" description="Low complexity" evidence="2">
    <location>
        <begin position="208"/>
        <end position="221"/>
    </location>
</feature>
<reference evidence="5" key="1">
    <citation type="journal article" date="2015" name="PLoS Genet.">
        <title>Genome Sequence and Transcriptome Analyses of Chrysochromulina tobin: Metabolic Tools for Enhanced Algal Fitness in the Prominent Order Prymnesiales (Haptophyceae).</title>
        <authorList>
            <person name="Hovde B.T."/>
            <person name="Deodato C.R."/>
            <person name="Hunsperger H.M."/>
            <person name="Ryken S.A."/>
            <person name="Yost W."/>
            <person name="Jha R.K."/>
            <person name="Patterson J."/>
            <person name="Monnat R.J. Jr."/>
            <person name="Barlow S.B."/>
            <person name="Starkenburg S.R."/>
            <person name="Cattolico R.A."/>
        </authorList>
    </citation>
    <scope>NUCLEOTIDE SEQUENCE</scope>
    <source>
        <strain evidence="5">CCMP291</strain>
    </source>
</reference>
<protein>
    <recommendedName>
        <fullName evidence="3">Ubiquitin-like domain-containing protein</fullName>
    </recommendedName>
</protein>
<dbReference type="Proteomes" id="UP000037460">
    <property type="component" value="Unassembled WGS sequence"/>
</dbReference>
<sequence>MVGNTAVAAALDRLAATVREQHQSMAEQYSGLRGDLEHFGKPLPAAAPKVGTAEHLVAAEAAARRLAERRLREAAADASAREQTIQELRETLERTKLDAAEELRRLTFQLRLTQDELADAKRQLDEQADEMVVLRQREGEANRAAEAAKDDLEALSETMSTAAAQEARLRAKLEQRDAELASRDAELASRDAELAELAAALESERQASARPSLSASLRSEVSDVDTSASASVAGEPSVAAEPSLVGTTRSDAARVLAEQGGHVGKAFNELQLVDRLDQAFHKAPSGGLATASATAKAASRFSFGLGKGKK</sequence>
<proteinExistence type="predicted"/>
<evidence type="ECO:0000256" key="2">
    <source>
        <dbReference type="SAM" id="MobiDB-lite"/>
    </source>
</evidence>
<keyword evidence="5" id="KW-1185">Reference proteome</keyword>
<gene>
    <name evidence="4" type="ORF">Ctob_003887</name>
</gene>
<dbReference type="AlphaFoldDB" id="A0A0M0JRY2"/>
<evidence type="ECO:0000259" key="3">
    <source>
        <dbReference type="PROSITE" id="PS50053"/>
    </source>
</evidence>
<dbReference type="EMBL" id="JWZX01002472">
    <property type="protein sequence ID" value="KOO29047.1"/>
    <property type="molecule type" value="Genomic_DNA"/>
</dbReference>
<dbReference type="InterPro" id="IPR000626">
    <property type="entry name" value="Ubiquitin-like_dom"/>
</dbReference>
<feature type="domain" description="Ubiquitin-like" evidence="3">
    <location>
        <begin position="82"/>
        <end position="139"/>
    </location>
</feature>
<organism evidence="4 5">
    <name type="scientific">Chrysochromulina tobinii</name>
    <dbReference type="NCBI Taxonomy" id="1460289"/>
    <lineage>
        <taxon>Eukaryota</taxon>
        <taxon>Haptista</taxon>
        <taxon>Haptophyta</taxon>
        <taxon>Prymnesiophyceae</taxon>
        <taxon>Prymnesiales</taxon>
        <taxon>Chrysochromulinaceae</taxon>
        <taxon>Chrysochromulina</taxon>
    </lineage>
</organism>
<name>A0A0M0JRY2_9EUKA</name>
<feature type="region of interest" description="Disordered" evidence="2">
    <location>
        <begin position="202"/>
        <end position="221"/>
    </location>
</feature>
<comment type="caution">
    <text evidence="4">The sequence shown here is derived from an EMBL/GenBank/DDBJ whole genome shotgun (WGS) entry which is preliminary data.</text>
</comment>
<feature type="coiled-coil region" evidence="1">
    <location>
        <begin position="71"/>
        <end position="172"/>
    </location>
</feature>